<feature type="chain" id="PRO_5045129264" evidence="1">
    <location>
        <begin position="21"/>
        <end position="300"/>
    </location>
</feature>
<organism evidence="2 3">
    <name type="scientific">Sphingomonas colocasiae</name>
    <dbReference type="NCBI Taxonomy" id="1848973"/>
    <lineage>
        <taxon>Bacteria</taxon>
        <taxon>Pseudomonadati</taxon>
        <taxon>Pseudomonadota</taxon>
        <taxon>Alphaproteobacteria</taxon>
        <taxon>Sphingomonadales</taxon>
        <taxon>Sphingomonadaceae</taxon>
        <taxon>Sphingomonas</taxon>
    </lineage>
</organism>
<keyword evidence="1" id="KW-0732">Signal</keyword>
<proteinExistence type="predicted"/>
<name>A0ABS7PUT4_9SPHN</name>
<dbReference type="Proteomes" id="UP000706039">
    <property type="component" value="Unassembled WGS sequence"/>
</dbReference>
<keyword evidence="3" id="KW-1185">Reference proteome</keyword>
<dbReference type="EMBL" id="JAINVV010000011">
    <property type="protein sequence ID" value="MBY8825112.1"/>
    <property type="molecule type" value="Genomic_DNA"/>
</dbReference>
<accession>A0ABS7PUT4</accession>
<evidence type="ECO:0000313" key="3">
    <source>
        <dbReference type="Proteomes" id="UP000706039"/>
    </source>
</evidence>
<reference evidence="2 3" key="1">
    <citation type="submission" date="2021-08" db="EMBL/GenBank/DDBJ databases">
        <authorList>
            <person name="Tuo L."/>
        </authorList>
    </citation>
    <scope>NUCLEOTIDE SEQUENCE [LARGE SCALE GENOMIC DNA]</scope>
    <source>
        <strain evidence="2 3">JCM 31229</strain>
    </source>
</reference>
<comment type="caution">
    <text evidence="2">The sequence shown here is derived from an EMBL/GenBank/DDBJ whole genome shotgun (WGS) entry which is preliminary data.</text>
</comment>
<dbReference type="RefSeq" id="WP_222992216.1">
    <property type="nucleotide sequence ID" value="NZ_JAINVV010000011.1"/>
</dbReference>
<evidence type="ECO:0000313" key="2">
    <source>
        <dbReference type="EMBL" id="MBY8825112.1"/>
    </source>
</evidence>
<sequence>MRKAITAAACLLALPGVACAESVPIEETNGFTLSKRMLIDKASKLAWTQLTRLARDGNTASYEQLRTQFLWLKIGVEFNACRAFASEAEKTAWLDRLETLDVDSPDVTDATRKYLRDLALSAFKDTNISDSPEPETDWNPCDYIVPAGRAILAELPNLADPPTRFQLHWTVDEAKTVMIESAKSSVRAIIRDNRKDPRMSHLEIPEKYGWMLWAQLGFTYNICKAFAIRPEMEQWVSKLLVFTKDEDPFMQMIKPRLRQLGKKFLQDPIPASFTSLDEPERAAYCETQLAAAKELIVQMK</sequence>
<feature type="signal peptide" evidence="1">
    <location>
        <begin position="1"/>
        <end position="20"/>
    </location>
</feature>
<evidence type="ECO:0000256" key="1">
    <source>
        <dbReference type="SAM" id="SignalP"/>
    </source>
</evidence>
<protein>
    <submittedName>
        <fullName evidence="2">Uncharacterized protein</fullName>
    </submittedName>
</protein>
<gene>
    <name evidence="2" type="ORF">K7G82_22615</name>
</gene>